<dbReference type="EMBL" id="CAXAMM010001448">
    <property type="protein sequence ID" value="CAK8992041.1"/>
    <property type="molecule type" value="Genomic_DNA"/>
</dbReference>
<dbReference type="Proteomes" id="UP001642464">
    <property type="component" value="Unassembled WGS sequence"/>
</dbReference>
<reference evidence="1 2" key="1">
    <citation type="submission" date="2024-02" db="EMBL/GenBank/DDBJ databases">
        <authorList>
            <person name="Chen Y."/>
            <person name="Shah S."/>
            <person name="Dougan E. K."/>
            <person name="Thang M."/>
            <person name="Chan C."/>
        </authorList>
    </citation>
    <scope>NUCLEOTIDE SEQUENCE [LARGE SCALE GENOMIC DNA]</scope>
</reference>
<protein>
    <submittedName>
        <fullName evidence="1">Uncharacterized protein</fullName>
    </submittedName>
</protein>
<evidence type="ECO:0000313" key="1">
    <source>
        <dbReference type="EMBL" id="CAK8992041.1"/>
    </source>
</evidence>
<organism evidence="1 2">
    <name type="scientific">Durusdinium trenchii</name>
    <dbReference type="NCBI Taxonomy" id="1381693"/>
    <lineage>
        <taxon>Eukaryota</taxon>
        <taxon>Sar</taxon>
        <taxon>Alveolata</taxon>
        <taxon>Dinophyceae</taxon>
        <taxon>Suessiales</taxon>
        <taxon>Symbiodiniaceae</taxon>
        <taxon>Durusdinium</taxon>
    </lineage>
</organism>
<gene>
    <name evidence="1" type="ORF">SCF082_LOCUS2919</name>
</gene>
<proteinExistence type="predicted"/>
<accession>A0ABP0HPA0</accession>
<name>A0ABP0HPA0_9DINO</name>
<keyword evidence="2" id="KW-1185">Reference proteome</keyword>
<comment type="caution">
    <text evidence="1">The sequence shown here is derived from an EMBL/GenBank/DDBJ whole genome shotgun (WGS) entry which is preliminary data.</text>
</comment>
<sequence>MAHMPWIFRRGRSCLDCQRPSSPTGWSRLQARLMPKDALLKRPATFHCRSWCEGHRFCTLVQLPQLMDPIFSPDNAGFWTSSSSSGGLSNEWLRVRVK</sequence>
<evidence type="ECO:0000313" key="2">
    <source>
        <dbReference type="Proteomes" id="UP001642464"/>
    </source>
</evidence>